<dbReference type="PIRSF" id="PIRSF006603">
    <property type="entry name" value="DinF"/>
    <property type="match status" value="1"/>
</dbReference>
<feature type="transmembrane region" description="Helical" evidence="13">
    <location>
        <begin position="118"/>
        <end position="141"/>
    </location>
</feature>
<evidence type="ECO:0000256" key="1">
    <source>
        <dbReference type="ARBA" id="ARBA00003408"/>
    </source>
</evidence>
<evidence type="ECO:0000256" key="6">
    <source>
        <dbReference type="ARBA" id="ARBA00022449"/>
    </source>
</evidence>
<evidence type="ECO:0000256" key="5">
    <source>
        <dbReference type="ARBA" id="ARBA00022448"/>
    </source>
</evidence>
<feature type="transmembrane region" description="Helical" evidence="13">
    <location>
        <begin position="39"/>
        <end position="64"/>
    </location>
</feature>
<keyword evidence="9 13" id="KW-1133">Transmembrane helix</keyword>
<dbReference type="PANTHER" id="PTHR43298:SF2">
    <property type="entry name" value="FMN_FAD EXPORTER YEEO-RELATED"/>
    <property type="match status" value="1"/>
</dbReference>
<proteinExistence type="inferred from homology"/>
<keyword evidence="10" id="KW-0406">Ion transport</keyword>
<feature type="transmembrane region" description="Helical" evidence="13">
    <location>
        <begin position="161"/>
        <end position="179"/>
    </location>
</feature>
<evidence type="ECO:0000256" key="3">
    <source>
        <dbReference type="ARBA" id="ARBA00010199"/>
    </source>
</evidence>
<evidence type="ECO:0000256" key="8">
    <source>
        <dbReference type="ARBA" id="ARBA00022692"/>
    </source>
</evidence>
<dbReference type="Proteomes" id="UP000295689">
    <property type="component" value="Unassembled WGS sequence"/>
</dbReference>
<dbReference type="GO" id="GO:0015297">
    <property type="term" value="F:antiporter activity"/>
    <property type="evidence" value="ECO:0007669"/>
    <property type="project" value="UniProtKB-KW"/>
</dbReference>
<keyword evidence="5" id="KW-0813">Transport</keyword>
<evidence type="ECO:0000256" key="13">
    <source>
        <dbReference type="SAM" id="Phobius"/>
    </source>
</evidence>
<dbReference type="AlphaFoldDB" id="A0A4R2BCU9"/>
<protein>
    <recommendedName>
        <fullName evidence="4">Probable multidrug resistance protein NorM</fullName>
    </recommendedName>
    <alternativeName>
        <fullName evidence="12">Multidrug-efflux transporter</fullName>
    </alternativeName>
</protein>
<reference evidence="14 15" key="1">
    <citation type="journal article" date="2015" name="Stand. Genomic Sci.">
        <title>Genomic Encyclopedia of Bacterial and Archaeal Type Strains, Phase III: the genomes of soil and plant-associated and newly described type strains.</title>
        <authorList>
            <person name="Whitman W.B."/>
            <person name="Woyke T."/>
            <person name="Klenk H.P."/>
            <person name="Zhou Y."/>
            <person name="Lilburn T.G."/>
            <person name="Beck B.J."/>
            <person name="De Vos P."/>
            <person name="Vandamme P."/>
            <person name="Eisen J.A."/>
            <person name="Garrity G."/>
            <person name="Hugenholtz P."/>
            <person name="Kyrpides N.C."/>
        </authorList>
    </citation>
    <scope>NUCLEOTIDE SEQUENCE [LARGE SCALE GENOMIC DNA]</scope>
    <source>
        <strain evidence="14 15">CV53</strain>
    </source>
</reference>
<dbReference type="PANTHER" id="PTHR43298">
    <property type="entry name" value="MULTIDRUG RESISTANCE PROTEIN NORM-RELATED"/>
    <property type="match status" value="1"/>
</dbReference>
<keyword evidence="7" id="KW-1003">Cell membrane</keyword>
<keyword evidence="15" id="KW-1185">Reference proteome</keyword>
<keyword evidence="11 13" id="KW-0472">Membrane</keyword>
<dbReference type="GO" id="GO:0006811">
    <property type="term" value="P:monoatomic ion transport"/>
    <property type="evidence" value="ECO:0007669"/>
    <property type="project" value="UniProtKB-KW"/>
</dbReference>
<dbReference type="InterPro" id="IPR002528">
    <property type="entry name" value="MATE_fam"/>
</dbReference>
<evidence type="ECO:0000256" key="10">
    <source>
        <dbReference type="ARBA" id="ARBA00023065"/>
    </source>
</evidence>
<comment type="function">
    <text evidence="1">Multidrug efflux pump.</text>
</comment>
<evidence type="ECO:0000313" key="15">
    <source>
        <dbReference type="Proteomes" id="UP000295689"/>
    </source>
</evidence>
<evidence type="ECO:0000256" key="2">
    <source>
        <dbReference type="ARBA" id="ARBA00004651"/>
    </source>
</evidence>
<evidence type="ECO:0000256" key="4">
    <source>
        <dbReference type="ARBA" id="ARBA00020268"/>
    </source>
</evidence>
<sequence length="483" mass="53411">MFSVLLNEAIDINRDKKYDMTDISVRKRAITMWEKWKKIILLAIPSLASFASVTLTGTISLIMVGKLGTVPIAVVGVTNIIMYNAWALFSGIGHTVNYLVAQNYGANEIEQGVKRTYIALYMSIVAALLVLLLGLFGSSSIFRWMGSSQEMITAGNDYLQLRFFAMAFSILIFVFHGFLRGIGDTKTPMVSSLVGGGIMVFLTYSLTYGNFGFSEYGLKGAGVAFLLAELATLLICAYVYFIKLNPRFRTRRVVSYDRSETKLIFFESSKLGLQEFSMAMAMFVFTIFVTQLGTTALAANEVALNVMSFGFMPAFAFGTTATILVGHQIGQGNAKLGKNYGTHTAIIGSIFLLLVGTLELFLAEPIARMYTDDKEVYELAALLIKTSAYLQLFDGFLNFFAGGLRGIGDTTFLLKISLLLGWLLFIPLSYLFIFTMGLGSMGAWLALYTYLVCFGLSVMIRFYKTDWGSLRKLKTYEKAEVPG</sequence>
<feature type="transmembrane region" description="Helical" evidence="13">
    <location>
        <begin position="70"/>
        <end position="89"/>
    </location>
</feature>
<feature type="transmembrane region" description="Helical" evidence="13">
    <location>
        <begin position="412"/>
        <end position="433"/>
    </location>
</feature>
<feature type="transmembrane region" description="Helical" evidence="13">
    <location>
        <begin position="304"/>
        <end position="325"/>
    </location>
</feature>
<dbReference type="EMBL" id="SLVV01000008">
    <property type="protein sequence ID" value="TCN24225.1"/>
    <property type="molecule type" value="Genomic_DNA"/>
</dbReference>
<comment type="similarity">
    <text evidence="3">Belongs to the multi antimicrobial extrusion (MATE) (TC 2.A.66.1) family.</text>
</comment>
<dbReference type="Pfam" id="PF01554">
    <property type="entry name" value="MatE"/>
    <property type="match status" value="2"/>
</dbReference>
<feature type="transmembrane region" description="Helical" evidence="13">
    <location>
        <begin position="276"/>
        <end position="298"/>
    </location>
</feature>
<dbReference type="GO" id="GO:0042910">
    <property type="term" value="F:xenobiotic transmembrane transporter activity"/>
    <property type="evidence" value="ECO:0007669"/>
    <property type="project" value="InterPro"/>
</dbReference>
<evidence type="ECO:0000256" key="7">
    <source>
        <dbReference type="ARBA" id="ARBA00022475"/>
    </source>
</evidence>
<dbReference type="NCBIfam" id="TIGR00797">
    <property type="entry name" value="matE"/>
    <property type="match status" value="1"/>
</dbReference>
<feature type="transmembrane region" description="Helical" evidence="13">
    <location>
        <begin position="379"/>
        <end position="400"/>
    </location>
</feature>
<dbReference type="GO" id="GO:0005886">
    <property type="term" value="C:plasma membrane"/>
    <property type="evidence" value="ECO:0007669"/>
    <property type="project" value="UniProtKB-SubCell"/>
</dbReference>
<comment type="subcellular location">
    <subcellularLocation>
        <location evidence="2">Cell membrane</location>
        <topology evidence="2">Multi-pass membrane protein</topology>
    </subcellularLocation>
</comment>
<keyword evidence="8 13" id="KW-0812">Transmembrane</keyword>
<feature type="transmembrane region" description="Helical" evidence="13">
    <location>
        <begin position="191"/>
        <end position="211"/>
    </location>
</feature>
<organism evidence="14 15">
    <name type="scientific">Mesobacillus foraminis</name>
    <dbReference type="NCBI Taxonomy" id="279826"/>
    <lineage>
        <taxon>Bacteria</taxon>
        <taxon>Bacillati</taxon>
        <taxon>Bacillota</taxon>
        <taxon>Bacilli</taxon>
        <taxon>Bacillales</taxon>
        <taxon>Bacillaceae</taxon>
        <taxon>Mesobacillus</taxon>
    </lineage>
</organism>
<gene>
    <name evidence="14" type="ORF">EV146_108341</name>
</gene>
<evidence type="ECO:0000256" key="12">
    <source>
        <dbReference type="ARBA" id="ARBA00031636"/>
    </source>
</evidence>
<dbReference type="InterPro" id="IPR050222">
    <property type="entry name" value="MATE_MdtK"/>
</dbReference>
<feature type="transmembrane region" description="Helical" evidence="13">
    <location>
        <begin position="346"/>
        <end position="367"/>
    </location>
</feature>
<name>A0A4R2BCU9_9BACI</name>
<dbReference type="InterPro" id="IPR048279">
    <property type="entry name" value="MdtK-like"/>
</dbReference>
<accession>A0A4R2BCU9</accession>
<dbReference type="CDD" id="cd13137">
    <property type="entry name" value="MATE_NorM_like"/>
    <property type="match status" value="1"/>
</dbReference>
<evidence type="ECO:0000313" key="14">
    <source>
        <dbReference type="EMBL" id="TCN24225.1"/>
    </source>
</evidence>
<keyword evidence="6" id="KW-0050">Antiport</keyword>
<comment type="caution">
    <text evidence="14">The sequence shown here is derived from an EMBL/GenBank/DDBJ whole genome shotgun (WGS) entry which is preliminary data.</text>
</comment>
<feature type="transmembrane region" description="Helical" evidence="13">
    <location>
        <begin position="223"/>
        <end position="242"/>
    </location>
</feature>
<evidence type="ECO:0000256" key="9">
    <source>
        <dbReference type="ARBA" id="ARBA00022989"/>
    </source>
</evidence>
<feature type="transmembrane region" description="Helical" evidence="13">
    <location>
        <begin position="445"/>
        <end position="463"/>
    </location>
</feature>
<evidence type="ECO:0000256" key="11">
    <source>
        <dbReference type="ARBA" id="ARBA00023136"/>
    </source>
</evidence>